<reference evidence="1 2" key="1">
    <citation type="journal article" date="2012" name="J. Bacteriol.">
        <title>Draft Genome Sequence of the Extremely Halophilic Archaeon Halogranum salarium B-1T.</title>
        <authorList>
            <person name="Kim K.K."/>
            <person name="Lee K.C."/>
            <person name="Lee J.S."/>
        </authorList>
    </citation>
    <scope>NUCLEOTIDE SEQUENCE [LARGE SCALE GENOMIC DNA]</scope>
    <source>
        <strain evidence="1 2">B-1</strain>
    </source>
</reference>
<comment type="caution">
    <text evidence="1">The sequence shown here is derived from an EMBL/GenBank/DDBJ whole genome shotgun (WGS) entry which is preliminary data.</text>
</comment>
<accession>J2ZWV3</accession>
<proteinExistence type="predicted"/>
<sequence length="38" mass="4109">MTTNTNVAFPPNTDSSVVRVPAIDAETVAMRYSPVLSR</sequence>
<organism evidence="1 2">
    <name type="scientific">Halogranum salarium B-1</name>
    <dbReference type="NCBI Taxonomy" id="1210908"/>
    <lineage>
        <taxon>Archaea</taxon>
        <taxon>Methanobacteriati</taxon>
        <taxon>Methanobacteriota</taxon>
        <taxon>Stenosarchaea group</taxon>
        <taxon>Halobacteria</taxon>
        <taxon>Halobacteriales</taxon>
        <taxon>Haloferacaceae</taxon>
    </lineage>
</organism>
<gene>
    <name evidence="1" type="ORF">HSB1_41960</name>
</gene>
<evidence type="ECO:0000313" key="1">
    <source>
        <dbReference type="EMBL" id="EJN57508.1"/>
    </source>
</evidence>
<dbReference type="EMBL" id="ALJD01000013">
    <property type="protein sequence ID" value="EJN57508.1"/>
    <property type="molecule type" value="Genomic_DNA"/>
</dbReference>
<dbReference type="Proteomes" id="UP000007813">
    <property type="component" value="Unassembled WGS sequence"/>
</dbReference>
<protein>
    <submittedName>
        <fullName evidence="1">Uncharacterized protein</fullName>
    </submittedName>
</protein>
<dbReference type="AlphaFoldDB" id="J2ZWV3"/>
<name>J2ZWV3_9EURY</name>
<evidence type="ECO:0000313" key="2">
    <source>
        <dbReference type="Proteomes" id="UP000007813"/>
    </source>
</evidence>